<evidence type="ECO:0000313" key="2">
    <source>
        <dbReference type="Proteomes" id="UP001551695"/>
    </source>
</evidence>
<protein>
    <submittedName>
        <fullName evidence="1">Uncharacterized protein</fullName>
    </submittedName>
</protein>
<evidence type="ECO:0000313" key="1">
    <source>
        <dbReference type="EMBL" id="MEV0706454.1"/>
    </source>
</evidence>
<dbReference type="RefSeq" id="WP_355085650.1">
    <property type="nucleotide sequence ID" value="NZ_JBEXKW010000017.1"/>
</dbReference>
<keyword evidence="2" id="KW-1185">Reference proteome</keyword>
<accession>A0ABV3FM18</accession>
<organism evidence="1 2">
    <name type="scientific">Nocardia aurea</name>
    <dbReference type="NCBI Taxonomy" id="2144174"/>
    <lineage>
        <taxon>Bacteria</taxon>
        <taxon>Bacillati</taxon>
        <taxon>Actinomycetota</taxon>
        <taxon>Actinomycetes</taxon>
        <taxon>Mycobacteriales</taxon>
        <taxon>Nocardiaceae</taxon>
        <taxon>Nocardia</taxon>
    </lineage>
</organism>
<dbReference type="Proteomes" id="UP001551695">
    <property type="component" value="Unassembled WGS sequence"/>
</dbReference>
<reference evidence="1 2" key="1">
    <citation type="submission" date="2024-06" db="EMBL/GenBank/DDBJ databases">
        <title>The Natural Products Discovery Center: Release of the First 8490 Sequenced Strains for Exploring Actinobacteria Biosynthetic Diversity.</title>
        <authorList>
            <person name="Kalkreuter E."/>
            <person name="Kautsar S.A."/>
            <person name="Yang D."/>
            <person name="Bader C.D."/>
            <person name="Teijaro C.N."/>
            <person name="Fluegel L."/>
            <person name="Davis C.M."/>
            <person name="Simpson J.R."/>
            <person name="Lauterbach L."/>
            <person name="Steele A.D."/>
            <person name="Gui C."/>
            <person name="Meng S."/>
            <person name="Li G."/>
            <person name="Viehrig K."/>
            <person name="Ye F."/>
            <person name="Su P."/>
            <person name="Kiefer A.F."/>
            <person name="Nichols A."/>
            <person name="Cepeda A.J."/>
            <person name="Yan W."/>
            <person name="Fan B."/>
            <person name="Jiang Y."/>
            <person name="Adhikari A."/>
            <person name="Zheng C.-J."/>
            <person name="Schuster L."/>
            <person name="Cowan T.M."/>
            <person name="Smanski M.J."/>
            <person name="Chevrette M.G."/>
            <person name="De Carvalho L.P.S."/>
            <person name="Shen B."/>
        </authorList>
    </citation>
    <scope>NUCLEOTIDE SEQUENCE [LARGE SCALE GENOMIC DNA]</scope>
    <source>
        <strain evidence="1 2">NPDC050403</strain>
    </source>
</reference>
<dbReference type="EMBL" id="JBFAKC010000001">
    <property type="protein sequence ID" value="MEV0706454.1"/>
    <property type="molecule type" value="Genomic_DNA"/>
</dbReference>
<sequence>MYFEEFRATRALTDDDAQDLADVAARFTSRITVTSNGRSVHAPVLPTCWDVLAVRPGSVVAVTAEAGHHPPDTEDRRAIRAFVSRFREPIEC</sequence>
<gene>
    <name evidence="1" type="ORF">AB0I48_02720</name>
</gene>
<name>A0ABV3FM18_9NOCA</name>
<proteinExistence type="predicted"/>
<comment type="caution">
    <text evidence="1">The sequence shown here is derived from an EMBL/GenBank/DDBJ whole genome shotgun (WGS) entry which is preliminary data.</text>
</comment>